<feature type="signal peptide" evidence="2">
    <location>
        <begin position="1"/>
        <end position="21"/>
    </location>
</feature>
<dbReference type="Pfam" id="PF07703">
    <property type="entry name" value="A2M_BRD"/>
    <property type="match status" value="1"/>
</dbReference>
<dbReference type="SMART" id="SM01359">
    <property type="entry name" value="A2M_N_2"/>
    <property type="match status" value="1"/>
</dbReference>
<dbReference type="SUPFAM" id="SSF48239">
    <property type="entry name" value="Terpenoid cyclases/Protein prenyltransferases"/>
    <property type="match status" value="1"/>
</dbReference>
<reference evidence="5 6" key="1">
    <citation type="submission" date="2020-08" db="EMBL/GenBank/DDBJ databases">
        <title>Genomic Encyclopedia of Type Strains, Phase IV (KMG-IV): sequencing the most valuable type-strain genomes for metagenomic binning, comparative biology and taxonomic classification.</title>
        <authorList>
            <person name="Goeker M."/>
        </authorList>
    </citation>
    <scope>NUCLEOTIDE SEQUENCE [LARGE SCALE GENOMIC DNA]</scope>
    <source>
        <strain evidence="5 6">DSM 18233</strain>
    </source>
</reference>
<dbReference type="Pfam" id="PF11974">
    <property type="entry name" value="bMG3"/>
    <property type="match status" value="1"/>
</dbReference>
<proteinExistence type="inferred from homology"/>
<dbReference type="Proteomes" id="UP000543030">
    <property type="component" value="Unassembled WGS sequence"/>
</dbReference>
<feature type="chain" id="PRO_5032942113" description="Alpha-2-macroglobulin" evidence="2">
    <location>
        <begin position="22"/>
        <end position="1895"/>
    </location>
</feature>
<evidence type="ECO:0000256" key="1">
    <source>
        <dbReference type="ARBA" id="ARBA00010556"/>
    </source>
</evidence>
<comment type="similarity">
    <text evidence="1">Belongs to the protease inhibitor I39 (alpha-2-macroglobulin) family. Bacterial alpha-2-macroglobulin subfamily.</text>
</comment>
<evidence type="ECO:0008006" key="7">
    <source>
        <dbReference type="Google" id="ProtNLM"/>
    </source>
</evidence>
<evidence type="ECO:0000313" key="5">
    <source>
        <dbReference type="EMBL" id="MBB5193146.1"/>
    </source>
</evidence>
<dbReference type="InterPro" id="IPR008930">
    <property type="entry name" value="Terpenoid_cyclase/PrenylTrfase"/>
</dbReference>
<dbReference type="RefSeq" id="WP_184102792.1">
    <property type="nucleotide sequence ID" value="NZ_JACHHN010000009.1"/>
</dbReference>
<comment type="caution">
    <text evidence="5">The sequence shown here is derived from an EMBL/GenBank/DDBJ whole genome shotgun (WGS) entry which is preliminary data.</text>
</comment>
<dbReference type="InterPro" id="IPR001599">
    <property type="entry name" value="Macroglobln_a2"/>
</dbReference>
<dbReference type="GO" id="GO:0004866">
    <property type="term" value="F:endopeptidase inhibitor activity"/>
    <property type="evidence" value="ECO:0007669"/>
    <property type="project" value="InterPro"/>
</dbReference>
<keyword evidence="2" id="KW-0732">Signal</keyword>
<dbReference type="Pfam" id="PF17973">
    <property type="entry name" value="bMG10"/>
    <property type="match status" value="1"/>
</dbReference>
<evidence type="ECO:0000259" key="3">
    <source>
        <dbReference type="SMART" id="SM01359"/>
    </source>
</evidence>
<name>A0A840RLJ5_9NEIS</name>
<dbReference type="Pfam" id="PF01835">
    <property type="entry name" value="MG2"/>
    <property type="match status" value="1"/>
</dbReference>
<dbReference type="PANTHER" id="PTHR40094">
    <property type="entry name" value="ALPHA-2-MACROGLOBULIN HOMOLOG"/>
    <property type="match status" value="1"/>
</dbReference>
<organism evidence="5 6">
    <name type="scientific">Silvimonas terrae</name>
    <dbReference type="NCBI Taxonomy" id="300266"/>
    <lineage>
        <taxon>Bacteria</taxon>
        <taxon>Pseudomonadati</taxon>
        <taxon>Pseudomonadota</taxon>
        <taxon>Betaproteobacteria</taxon>
        <taxon>Neisseriales</taxon>
        <taxon>Chitinibacteraceae</taxon>
        <taxon>Silvimonas</taxon>
    </lineage>
</organism>
<evidence type="ECO:0000256" key="2">
    <source>
        <dbReference type="SAM" id="SignalP"/>
    </source>
</evidence>
<sequence>MRLIRTLVIVSSVLSGASALAATVSTFSPQNEVREIQQARATFSAPMIRMGSVSAAAPFSVDCPQKGDAHWIDDRTWVMDFPQGVPAATICRFTLKPDLHTLSGEALTGQQQFRFNTGPLAVEESSPGEGDLVDEDQTFALRFNGAVSKPVPMFCQVEGSPERLPVQRVSAADRSAVLKYLDWEKRTASVDIVTCGQRLPAGKKVKLVLTRPGSAEQQTLSFTVREAFTATLNCERENAKSACIPLRPIALHFSAEVSRKLAGQIVLQTPDGERKPDLGHDRGEMVYEASFKPPFSPNASFKLKLPEGFTDANGRELANKGSFPLSFGTASAPPLAKFAAAPFGIVELNAEPAIAVTLRDVEADLDVKQIQVGLQSLTVKDDQSIMNWLSRVESWHEPTVMVGKKGVETRRLSLLKGQAGVQSMSVPTAPDKTGKWPFSVVGIPAPEPGLHVVELQSHLLGKSLLGLDAPMYVRTAMLVTNLGVHFKRGRDNAAVWVTTLDYAKPVGDAQVSVYDCRRQLLWQGKTRADGVARIDRPLEESGDCPGNSLSGLFVTARKQDEKGRNDVSFVRSGWDQGIEAWRFPYPTDTSPQPSVRATTVLDRPLFRAGDTVSMKHFMRLETSKGLALPRAAQLPDQLVITHDGSGQTFDYPLTWRQGRYAESTFAIPKAAKLGTYSISLVKKPQRSANQHGPASIERDGITLYTGSFRVEEFRLPVMRGQLSADAKTTIAPASVPLKVSLSYGTGGPAKGLPVQVSAMLRSRYDRLDGYDRFNFDPPEANEDAPQKGLNGKVVLDKAALVLDANGNGKVDVSGLPKIDRPYDMVVEATYADPNGEVQTLSRTVPLWPGSVRVGMTVDDWMTAGKTANVKTVVLDTNGKPLANRKVTINAVEHVYLSSRKRLVGGFYAYDHHDTTNDLGQVCEGKTDGRGLLFCDVTLKNEGSIELIARAPDDAGRVVAASSRVWVSREGEMWFDVDNNDRMDVLPEKTSYQPGDMAHLQVRMPFRKATALLAIEREGVIDTRVVELSGKDPVVDLKIEPEWGPNVYVSVLAVRGRVRDVPWYSFFTWGWRTPLEWWDAFRHESPDYQAPTAMIDLSRPAFKYGIAELAVGTAGHKLAVTVTPDKPVYSIRKTATVKVQVKLPNGQPAPAGSEVAFAAVDEALLELQPNDSWDLLTAMLQRRSYGVETATAQLQVVGKRHFGRKALAPGGGGGFAPTRELLDTLLTWQPHVVLDKNGSATVSVPLNDALTRFKLVAVADVGEAYFGTGQSAITVTQDVQITAGVAPLARTGDQLDAGINVRNGSSRAMTLQVEAQASGLPALVAQTVQIPAGEAREVRWPVTIPAGISSLQWTFAAHEQGGDKAQDKLAFTQQVEPATPVTVQQATLRQLNAPLSIPVGLPQGAEPGRGGVYVQLQSKLAGDMPAVRDWFLRYPYSCLEQRSSIAVGLNDKQRWEGIMADLPTYLDADGLAQYFPVQEGSPAHGSDTLTAYVLALANENGWTIPDDARERMLTALGNFVDGKLKRDLWMPRDSSDARRLAALEALSRYGRAQPRQLDTLTLQPNSWSTGMLIDWMSLLEHMSNVPDRAARLAQAEQLLRGRLTYQGTRLVFSTERDDYWWWLMGNADVNTARLVLTVSQLPSFKDDMPRLLTGLLGRQERGSWMTTNANAWGALAVRHFSAQFESQPVTGQVDITLGSAKQNVPWTAAQPPRAELPWPAGGQGTLSVTQQGSGAPWATVQVLAALPLTAPQTAGYRIKKTVTPVESKTPGQYSRGDVLRVKLEITAQADMTWVVVDDPVPTGASILGNGMGRDSQIATQNEKQEGDAWPAYVERRFAGYRAYYEYIPRGTFSVEYTVRLNSTGAFKLPPTRVEALYAPDVFGAAPNPVYKVGDAH</sequence>
<feature type="domain" description="Alpha-2-macroglobulin" evidence="4">
    <location>
        <begin position="1226"/>
        <end position="1314"/>
    </location>
</feature>
<protein>
    <recommendedName>
        <fullName evidence="7">Alpha-2-macroglobulin</fullName>
    </recommendedName>
</protein>
<evidence type="ECO:0000259" key="4">
    <source>
        <dbReference type="SMART" id="SM01360"/>
    </source>
</evidence>
<dbReference type="SMART" id="SM01360">
    <property type="entry name" value="A2M"/>
    <property type="match status" value="1"/>
</dbReference>
<dbReference type="Pfam" id="PF00207">
    <property type="entry name" value="A2M"/>
    <property type="match status" value="1"/>
</dbReference>
<gene>
    <name evidence="5" type="ORF">HNQ50_003900</name>
</gene>
<dbReference type="InterPro" id="IPR051802">
    <property type="entry name" value="YfhM-like"/>
</dbReference>
<keyword evidence="6" id="KW-1185">Reference proteome</keyword>
<accession>A0A840RLJ5</accession>
<dbReference type="InterPro" id="IPR011625">
    <property type="entry name" value="A2M_N_BRD"/>
</dbReference>
<dbReference type="EMBL" id="JACHHN010000009">
    <property type="protein sequence ID" value="MBB5193146.1"/>
    <property type="molecule type" value="Genomic_DNA"/>
</dbReference>
<dbReference type="PANTHER" id="PTHR40094:SF1">
    <property type="entry name" value="UBIQUITIN DOMAIN-CONTAINING PROTEIN"/>
    <property type="match status" value="1"/>
</dbReference>
<dbReference type="InterPro" id="IPR041246">
    <property type="entry name" value="Bact_MG10"/>
</dbReference>
<dbReference type="InterPro" id="IPR002890">
    <property type="entry name" value="MG2"/>
</dbReference>
<feature type="domain" description="Alpha-2-macroglobulin bait region" evidence="3">
    <location>
        <begin position="982"/>
        <end position="1166"/>
    </location>
</feature>
<dbReference type="InterPro" id="IPR021868">
    <property type="entry name" value="Alpha_2_Macroglob_MG3"/>
</dbReference>
<dbReference type="Gene3D" id="2.60.40.1930">
    <property type="match status" value="1"/>
</dbReference>
<evidence type="ECO:0000313" key="6">
    <source>
        <dbReference type="Proteomes" id="UP000543030"/>
    </source>
</evidence>